<sequence>MDTGWESLAPKDGFIVVSNEKIFDSDLDIVLHLYQPLMGVAAFGLYSLLRTQIEMKPQLATRQMHMKLFDLLGIGLQTFFEARCKLEALGLLRTFEQQDELGKLAVYVIQAPQKPAAFFNDDLLRAVLLETVGENHFTELQKLYFPAKLANFKARETTKRFLDVFSLQPQALHNAAAVVQDQPEENNPKITFMDKNSNFDMTFLQKMLTKSFVDAKQVLAQKERLLVAHTVYGLDELEVMRLLEEAANVQTNEVDFKLFMSLLHKKYSKQEQLRLNIASTQSQQEDSPRKYKQNNNLSQDDVALLNACQAYAPAEFLQVLKSEKGTFVTTAERNTLEWVAAKQLFANAVINILIHYMIVDRGMSVLNRAFFEAVIADWAQKKIKDPEEAMEQVRSFNSQKRQKTAAFTGYSKKRRAGIVQKEELPDWAQDGYKPKKGSTVSEEERRKIKEQLSRFRKNKN</sequence>
<evidence type="ECO:0000259" key="3">
    <source>
        <dbReference type="Pfam" id="PF07261"/>
    </source>
</evidence>
<dbReference type="OrthoDB" id="2082007at2"/>
<dbReference type="AlphaFoldDB" id="A0A0R1M532"/>
<dbReference type="InterPro" id="IPR058660">
    <property type="entry name" value="WHD_DnaB"/>
</dbReference>
<comment type="similarity">
    <text evidence="1">Belongs to the DnaB/DnaD family.</text>
</comment>
<dbReference type="Proteomes" id="UP000051621">
    <property type="component" value="Unassembled WGS sequence"/>
</dbReference>
<organism evidence="5 6">
    <name type="scientific">Liquorilactobacillus capillatus DSM 19910</name>
    <dbReference type="NCBI Taxonomy" id="1423731"/>
    <lineage>
        <taxon>Bacteria</taxon>
        <taxon>Bacillati</taxon>
        <taxon>Bacillota</taxon>
        <taxon>Bacilli</taxon>
        <taxon>Lactobacillales</taxon>
        <taxon>Lactobacillaceae</taxon>
        <taxon>Liquorilactobacillus</taxon>
    </lineage>
</organism>
<feature type="region of interest" description="Disordered" evidence="2">
    <location>
        <begin position="427"/>
        <end position="460"/>
    </location>
</feature>
<evidence type="ECO:0000313" key="5">
    <source>
        <dbReference type="EMBL" id="KRL03200.1"/>
    </source>
</evidence>
<feature type="compositionally biased region" description="Basic and acidic residues" evidence="2">
    <location>
        <begin position="442"/>
        <end position="453"/>
    </location>
</feature>
<protein>
    <submittedName>
        <fullName evidence="5">Chromosome replication initiation membrane attachment protein</fullName>
    </submittedName>
</protein>
<evidence type="ECO:0000256" key="2">
    <source>
        <dbReference type="SAM" id="MobiDB-lite"/>
    </source>
</evidence>
<dbReference type="Pfam" id="PF07261">
    <property type="entry name" value="DnaB_2"/>
    <property type="match status" value="1"/>
</dbReference>
<dbReference type="Pfam" id="PF25888">
    <property type="entry name" value="WHD_DnaB"/>
    <property type="match status" value="1"/>
</dbReference>
<comment type="caution">
    <text evidence="5">The sequence shown here is derived from an EMBL/GenBank/DDBJ whole genome shotgun (WGS) entry which is preliminary data.</text>
</comment>
<evidence type="ECO:0000256" key="1">
    <source>
        <dbReference type="ARBA" id="ARBA00093462"/>
    </source>
</evidence>
<dbReference type="RefSeq" id="WP_057742132.1">
    <property type="nucleotide sequence ID" value="NZ_AZEF01000006.1"/>
</dbReference>
<name>A0A0R1M532_9LACO</name>
<gene>
    <name evidence="5" type="ORF">FC81_GL000202</name>
</gene>
<reference evidence="5 6" key="1">
    <citation type="journal article" date="2015" name="Genome Announc.">
        <title>Expanding the biotechnology potential of lactobacilli through comparative genomics of 213 strains and associated genera.</title>
        <authorList>
            <person name="Sun Z."/>
            <person name="Harris H.M."/>
            <person name="McCann A."/>
            <person name="Guo C."/>
            <person name="Argimon S."/>
            <person name="Zhang W."/>
            <person name="Yang X."/>
            <person name="Jeffery I.B."/>
            <person name="Cooney J.C."/>
            <person name="Kagawa T.F."/>
            <person name="Liu W."/>
            <person name="Song Y."/>
            <person name="Salvetti E."/>
            <person name="Wrobel A."/>
            <person name="Rasinkangas P."/>
            <person name="Parkhill J."/>
            <person name="Rea M.C."/>
            <person name="O'Sullivan O."/>
            <person name="Ritari J."/>
            <person name="Douillard F.P."/>
            <person name="Paul Ross R."/>
            <person name="Yang R."/>
            <person name="Briner A.E."/>
            <person name="Felis G.E."/>
            <person name="de Vos W.M."/>
            <person name="Barrangou R."/>
            <person name="Klaenhammer T.R."/>
            <person name="Caufield P.W."/>
            <person name="Cui Y."/>
            <person name="Zhang H."/>
            <person name="O'Toole P.W."/>
        </authorList>
    </citation>
    <scope>NUCLEOTIDE SEQUENCE [LARGE SCALE GENOMIC DNA]</scope>
    <source>
        <strain evidence="5 6">DSM 19910</strain>
    </source>
</reference>
<dbReference type="EMBL" id="AZEF01000006">
    <property type="protein sequence ID" value="KRL03200.1"/>
    <property type="molecule type" value="Genomic_DNA"/>
</dbReference>
<dbReference type="STRING" id="1423731.FC81_GL000202"/>
<keyword evidence="6" id="KW-1185">Reference proteome</keyword>
<evidence type="ECO:0000259" key="4">
    <source>
        <dbReference type="Pfam" id="PF25888"/>
    </source>
</evidence>
<feature type="domain" description="DnaB/C C-terminal" evidence="3">
    <location>
        <begin position="318"/>
        <end position="392"/>
    </location>
</feature>
<evidence type="ECO:0000313" key="6">
    <source>
        <dbReference type="Proteomes" id="UP000051621"/>
    </source>
</evidence>
<proteinExistence type="inferred from homology"/>
<feature type="domain" description="Replicative helicase loading/DNA remodeling protein DnaB N-terminal winged helix" evidence="4">
    <location>
        <begin position="10"/>
        <end position="250"/>
    </location>
</feature>
<dbReference type="InterPro" id="IPR006343">
    <property type="entry name" value="DnaB/C_C"/>
</dbReference>
<dbReference type="PATRIC" id="fig|1423731.3.peg.207"/>
<accession>A0A0R1M532</accession>